<evidence type="ECO:0000313" key="4">
    <source>
        <dbReference type="EMBL" id="KUF92394.1"/>
    </source>
</evidence>
<accession>A0A0W8D7L2</accession>
<feature type="region of interest" description="Disordered" evidence="2">
    <location>
        <begin position="222"/>
        <end position="243"/>
    </location>
</feature>
<keyword evidence="1" id="KW-0863">Zinc-finger</keyword>
<dbReference type="Proteomes" id="UP000054636">
    <property type="component" value="Unassembled WGS sequence"/>
</dbReference>
<evidence type="ECO:0000256" key="1">
    <source>
        <dbReference type="PROSITE-ProRule" id="PRU00175"/>
    </source>
</evidence>
<evidence type="ECO:0000259" key="3">
    <source>
        <dbReference type="PROSITE" id="PS50089"/>
    </source>
</evidence>
<dbReference type="AlphaFoldDB" id="A0A0W8D7L2"/>
<keyword evidence="1" id="KW-0862">Zinc</keyword>
<gene>
    <name evidence="4" type="ORF">AM588_10008759</name>
</gene>
<protein>
    <recommendedName>
        <fullName evidence="3">RING-type domain-containing protein</fullName>
    </recommendedName>
</protein>
<dbReference type="GO" id="GO:0008270">
    <property type="term" value="F:zinc ion binding"/>
    <property type="evidence" value="ECO:0007669"/>
    <property type="project" value="UniProtKB-KW"/>
</dbReference>
<dbReference type="SUPFAM" id="SSF57850">
    <property type="entry name" value="RING/U-box"/>
    <property type="match status" value="1"/>
</dbReference>
<dbReference type="PANTHER" id="PTHR35213">
    <property type="entry name" value="RING-TYPE DOMAIN-CONTAINING PROTEIN-RELATED"/>
    <property type="match status" value="1"/>
</dbReference>
<proteinExistence type="predicted"/>
<evidence type="ECO:0000256" key="2">
    <source>
        <dbReference type="SAM" id="MobiDB-lite"/>
    </source>
</evidence>
<dbReference type="EMBL" id="LNFP01000475">
    <property type="protein sequence ID" value="KUF92394.1"/>
    <property type="molecule type" value="Genomic_DNA"/>
</dbReference>
<dbReference type="PROSITE" id="PS50089">
    <property type="entry name" value="ZF_RING_2"/>
    <property type="match status" value="1"/>
</dbReference>
<organism evidence="4 5">
    <name type="scientific">Phytophthora nicotianae</name>
    <name type="common">Potato buckeye rot agent</name>
    <name type="synonym">Phytophthora parasitica</name>
    <dbReference type="NCBI Taxonomy" id="4792"/>
    <lineage>
        <taxon>Eukaryota</taxon>
        <taxon>Sar</taxon>
        <taxon>Stramenopiles</taxon>
        <taxon>Oomycota</taxon>
        <taxon>Peronosporomycetes</taxon>
        <taxon>Peronosporales</taxon>
        <taxon>Peronosporaceae</taxon>
        <taxon>Phytophthora</taxon>
    </lineage>
</organism>
<keyword evidence="1" id="KW-0479">Metal-binding</keyword>
<dbReference type="InterPro" id="IPR001841">
    <property type="entry name" value="Znf_RING"/>
</dbReference>
<reference evidence="4 5" key="1">
    <citation type="submission" date="2015-11" db="EMBL/GenBank/DDBJ databases">
        <title>Genomes and virulence difference between two physiological races of Phytophthora nicotianae.</title>
        <authorList>
            <person name="Liu H."/>
            <person name="Ma X."/>
            <person name="Yu H."/>
            <person name="Fang D."/>
            <person name="Li Y."/>
            <person name="Wang X."/>
            <person name="Wang W."/>
            <person name="Dong Y."/>
            <person name="Xiao B."/>
        </authorList>
    </citation>
    <scope>NUCLEOTIDE SEQUENCE [LARGE SCALE GENOMIC DNA]</scope>
    <source>
        <strain evidence="5">race 1</strain>
    </source>
</reference>
<sequence length="378" mass="42345">MDHDAAAPATPEGDNSTRCEACKSCGAILELDGCGHRFHPRCIFAWPATHCEVCNEPVSNVLVFRESKNRSNTSARKGKWSIDEHKYANLLMKQFKLGALPLADGLHLRVFMANMLQCDPLRVTKKYTGQAIGKQNFFYQREKNYCYNLHVKLQKQLSNLRNHYYWHVQYRCKFGPNLNIQKLKAAEADYWTREFCKFAKKIGQKVEFTSVSASDACPSTKSVIAPRPASETNQRSDDDATPEQVVLPPVSSLITRVPVVKVEDNTKLTATAKEDNSAPSMKDGVSLMLGFASTMDQSPSPLSADEWNDPSAFVDLTLTDLSQEELSDGDATLKPCAQEILKKSNWMNDWMKEAELDWSKGAISWSLSLSTEPLADFS</sequence>
<dbReference type="PANTHER" id="PTHR35213:SF3">
    <property type="entry name" value="MYB-LIKE DOMAIN-CONTAINING PROTEIN"/>
    <property type="match status" value="1"/>
</dbReference>
<feature type="domain" description="RING-type" evidence="3">
    <location>
        <begin position="19"/>
        <end position="55"/>
    </location>
</feature>
<evidence type="ECO:0000313" key="5">
    <source>
        <dbReference type="Proteomes" id="UP000054636"/>
    </source>
</evidence>
<name>A0A0W8D7L2_PHYNI</name>
<comment type="caution">
    <text evidence="4">The sequence shown here is derived from an EMBL/GenBank/DDBJ whole genome shotgun (WGS) entry which is preliminary data.</text>
</comment>